<evidence type="ECO:0000259" key="4">
    <source>
        <dbReference type="PROSITE" id="PS51635"/>
    </source>
</evidence>
<evidence type="ECO:0000256" key="2">
    <source>
        <dbReference type="ARBA" id="ARBA00022963"/>
    </source>
</evidence>
<accession>A0A3B0T3F9</accession>
<dbReference type="EMBL" id="UOEP01000019">
    <property type="protein sequence ID" value="VAW13291.1"/>
    <property type="molecule type" value="Genomic_DNA"/>
</dbReference>
<dbReference type="GO" id="GO:0016787">
    <property type="term" value="F:hydrolase activity"/>
    <property type="evidence" value="ECO:0007669"/>
    <property type="project" value="UniProtKB-KW"/>
</dbReference>
<sequence>MKKQVSLVLSSGGARGIAHIGVIEELEKQGFEIKSIAGTSMGALVGGIYAAGGLEVYKEWMCSLDKMDVFNLIDLTLSRNGIVKGDKILREMKKMIPDINIEDLLIPFVAVATDINNDKEVVFSRGSLYDAIRASISIPTVFTPFEKEGAQLVDGGVLNPIPINRVSRFESDILVVVYVNARFPHIRTPIPGDNNHEEKKHSKYINTIINKLNNFIPKDKADKIGYFNLLNKSTSLMLHQISLMTLEKYKPDILINVPRDSFGTYDFYKSKEIIELGRRATIDSINNYGIIKERQ</sequence>
<dbReference type="InterPro" id="IPR050301">
    <property type="entry name" value="NTE"/>
</dbReference>
<keyword evidence="3" id="KW-0443">Lipid metabolism</keyword>
<name>A0A3B0T3F9_9ZZZZ</name>
<evidence type="ECO:0000256" key="3">
    <source>
        <dbReference type="ARBA" id="ARBA00023098"/>
    </source>
</evidence>
<organism evidence="5">
    <name type="scientific">hydrothermal vent metagenome</name>
    <dbReference type="NCBI Taxonomy" id="652676"/>
    <lineage>
        <taxon>unclassified sequences</taxon>
        <taxon>metagenomes</taxon>
        <taxon>ecological metagenomes</taxon>
    </lineage>
</organism>
<dbReference type="InterPro" id="IPR016035">
    <property type="entry name" value="Acyl_Trfase/lysoPLipase"/>
</dbReference>
<dbReference type="PROSITE" id="PS51635">
    <property type="entry name" value="PNPLA"/>
    <property type="match status" value="1"/>
</dbReference>
<dbReference type="AlphaFoldDB" id="A0A3B0T3F9"/>
<dbReference type="Pfam" id="PF01734">
    <property type="entry name" value="Patatin"/>
    <property type="match status" value="1"/>
</dbReference>
<evidence type="ECO:0000313" key="5">
    <source>
        <dbReference type="EMBL" id="VAW13291.1"/>
    </source>
</evidence>
<proteinExistence type="predicted"/>
<keyword evidence="2" id="KW-0442">Lipid degradation</keyword>
<dbReference type="PANTHER" id="PTHR14226:SF76">
    <property type="entry name" value="NTE FAMILY PROTEIN RSSA"/>
    <property type="match status" value="1"/>
</dbReference>
<dbReference type="PANTHER" id="PTHR14226">
    <property type="entry name" value="NEUROPATHY TARGET ESTERASE/SWISS CHEESE D.MELANOGASTER"/>
    <property type="match status" value="1"/>
</dbReference>
<dbReference type="Gene3D" id="3.40.1090.10">
    <property type="entry name" value="Cytosolic phospholipase A2 catalytic domain"/>
    <property type="match status" value="1"/>
</dbReference>
<keyword evidence="1" id="KW-0378">Hydrolase</keyword>
<gene>
    <name evidence="5" type="ORF">MNBD_BACTEROID01-2484</name>
</gene>
<dbReference type="GO" id="GO:0016042">
    <property type="term" value="P:lipid catabolic process"/>
    <property type="evidence" value="ECO:0007669"/>
    <property type="project" value="UniProtKB-KW"/>
</dbReference>
<reference evidence="5" key="1">
    <citation type="submission" date="2018-06" db="EMBL/GenBank/DDBJ databases">
        <authorList>
            <person name="Zhirakovskaya E."/>
        </authorList>
    </citation>
    <scope>NUCLEOTIDE SEQUENCE</scope>
</reference>
<dbReference type="InterPro" id="IPR002641">
    <property type="entry name" value="PNPLA_dom"/>
</dbReference>
<evidence type="ECO:0000256" key="1">
    <source>
        <dbReference type="ARBA" id="ARBA00022801"/>
    </source>
</evidence>
<dbReference type="SUPFAM" id="SSF52151">
    <property type="entry name" value="FabD/lysophospholipase-like"/>
    <property type="match status" value="1"/>
</dbReference>
<protein>
    <submittedName>
        <fullName evidence="5">UPF0028 protein YchK</fullName>
    </submittedName>
</protein>
<feature type="domain" description="PNPLA" evidence="4">
    <location>
        <begin position="7"/>
        <end position="167"/>
    </location>
</feature>